<dbReference type="OrthoDB" id="6132310at2759"/>
<gene>
    <name evidence="2" type="ORF">KP79_PYT14159</name>
</gene>
<proteinExistence type="predicted"/>
<evidence type="ECO:0000256" key="1">
    <source>
        <dbReference type="SAM" id="SignalP"/>
    </source>
</evidence>
<protein>
    <submittedName>
        <fullName evidence="2">Uncharacterized protein</fullName>
    </submittedName>
</protein>
<evidence type="ECO:0000313" key="2">
    <source>
        <dbReference type="EMBL" id="OWF34761.1"/>
    </source>
</evidence>
<accession>A0A210PE75</accession>
<feature type="chain" id="PRO_5013030041" evidence="1">
    <location>
        <begin position="20"/>
        <end position="225"/>
    </location>
</feature>
<name>A0A210PE75_MIZYE</name>
<dbReference type="EMBL" id="NEDP02076750">
    <property type="protein sequence ID" value="OWF34761.1"/>
    <property type="molecule type" value="Genomic_DNA"/>
</dbReference>
<reference evidence="2 3" key="1">
    <citation type="journal article" date="2017" name="Nat. Ecol. Evol.">
        <title>Scallop genome provides insights into evolution of bilaterian karyotype and development.</title>
        <authorList>
            <person name="Wang S."/>
            <person name="Zhang J."/>
            <person name="Jiao W."/>
            <person name="Li J."/>
            <person name="Xun X."/>
            <person name="Sun Y."/>
            <person name="Guo X."/>
            <person name="Huan P."/>
            <person name="Dong B."/>
            <person name="Zhang L."/>
            <person name="Hu X."/>
            <person name="Sun X."/>
            <person name="Wang J."/>
            <person name="Zhao C."/>
            <person name="Wang Y."/>
            <person name="Wang D."/>
            <person name="Huang X."/>
            <person name="Wang R."/>
            <person name="Lv J."/>
            <person name="Li Y."/>
            <person name="Zhang Z."/>
            <person name="Liu B."/>
            <person name="Lu W."/>
            <person name="Hui Y."/>
            <person name="Liang J."/>
            <person name="Zhou Z."/>
            <person name="Hou R."/>
            <person name="Li X."/>
            <person name="Liu Y."/>
            <person name="Li H."/>
            <person name="Ning X."/>
            <person name="Lin Y."/>
            <person name="Zhao L."/>
            <person name="Xing Q."/>
            <person name="Dou J."/>
            <person name="Li Y."/>
            <person name="Mao J."/>
            <person name="Guo H."/>
            <person name="Dou H."/>
            <person name="Li T."/>
            <person name="Mu C."/>
            <person name="Jiang W."/>
            <person name="Fu Q."/>
            <person name="Fu X."/>
            <person name="Miao Y."/>
            <person name="Liu J."/>
            <person name="Yu Q."/>
            <person name="Li R."/>
            <person name="Liao H."/>
            <person name="Li X."/>
            <person name="Kong Y."/>
            <person name="Jiang Z."/>
            <person name="Chourrout D."/>
            <person name="Li R."/>
            <person name="Bao Z."/>
        </authorList>
    </citation>
    <scope>NUCLEOTIDE SEQUENCE [LARGE SCALE GENOMIC DNA]</scope>
    <source>
        <strain evidence="2 3">PY_sf001</strain>
    </source>
</reference>
<organism evidence="2 3">
    <name type="scientific">Mizuhopecten yessoensis</name>
    <name type="common">Japanese scallop</name>
    <name type="synonym">Patinopecten yessoensis</name>
    <dbReference type="NCBI Taxonomy" id="6573"/>
    <lineage>
        <taxon>Eukaryota</taxon>
        <taxon>Metazoa</taxon>
        <taxon>Spiralia</taxon>
        <taxon>Lophotrochozoa</taxon>
        <taxon>Mollusca</taxon>
        <taxon>Bivalvia</taxon>
        <taxon>Autobranchia</taxon>
        <taxon>Pteriomorphia</taxon>
        <taxon>Pectinida</taxon>
        <taxon>Pectinoidea</taxon>
        <taxon>Pectinidae</taxon>
        <taxon>Mizuhopecten</taxon>
    </lineage>
</organism>
<sequence>MLFLHVALILGVLSQHASQLTHGAVLGAPEVPYTVLGTDAANNLVIEGTTRPLGGAAASNSLVIEGVDVNTLSTENLESFLTALDEKFFGELDIEVGKHILGSVATGGRAKRWVPLVARGAFALGRGLFRALSRAKPSRSAGKLTRQYDRKGNFRKAVSDFHRLKPTNVKRFKGKDGLVGLEGRMGKNTVKVRSTSSGNRPTLEVYKTDKAARKILRKVRYNRNN</sequence>
<evidence type="ECO:0000313" key="3">
    <source>
        <dbReference type="Proteomes" id="UP000242188"/>
    </source>
</evidence>
<comment type="caution">
    <text evidence="2">The sequence shown here is derived from an EMBL/GenBank/DDBJ whole genome shotgun (WGS) entry which is preliminary data.</text>
</comment>
<keyword evidence="3" id="KW-1185">Reference proteome</keyword>
<keyword evidence="1" id="KW-0732">Signal</keyword>
<feature type="signal peptide" evidence="1">
    <location>
        <begin position="1"/>
        <end position="19"/>
    </location>
</feature>
<dbReference type="Proteomes" id="UP000242188">
    <property type="component" value="Unassembled WGS sequence"/>
</dbReference>
<dbReference type="AlphaFoldDB" id="A0A210PE75"/>